<dbReference type="Gene3D" id="3.40.640.10">
    <property type="entry name" value="Type I PLP-dependent aspartate aminotransferase-like (Major domain)"/>
    <property type="match status" value="1"/>
</dbReference>
<keyword evidence="5" id="KW-0663">Pyridoxal phosphate</keyword>
<reference evidence="9 10" key="1">
    <citation type="submission" date="2015-12" db="EMBL/GenBank/DDBJ databases">
        <title>Genome sequence of Oceanibaculum pacificum MCCC 1A02656.</title>
        <authorList>
            <person name="Lu L."/>
            <person name="Lai Q."/>
            <person name="Shao Z."/>
            <person name="Qian P."/>
        </authorList>
    </citation>
    <scope>NUCLEOTIDE SEQUENCE [LARGE SCALE GENOMIC DNA]</scope>
    <source>
        <strain evidence="9 10">MCCC 1A02656</strain>
    </source>
</reference>
<evidence type="ECO:0000256" key="4">
    <source>
        <dbReference type="ARBA" id="ARBA00022679"/>
    </source>
</evidence>
<gene>
    <name evidence="9" type="ORF">AUP43_06550</name>
</gene>
<name>A0A154W964_9PROT</name>
<dbReference type="GO" id="GO:0030170">
    <property type="term" value="F:pyridoxal phosphate binding"/>
    <property type="evidence" value="ECO:0007669"/>
    <property type="project" value="InterPro"/>
</dbReference>
<dbReference type="InterPro" id="IPR004839">
    <property type="entry name" value="Aminotransferase_I/II_large"/>
</dbReference>
<dbReference type="OrthoDB" id="9763453at2"/>
<comment type="cofactor">
    <cofactor evidence="1 7">
        <name>pyridoxal 5'-phosphate</name>
        <dbReference type="ChEBI" id="CHEBI:597326"/>
    </cofactor>
</comment>
<dbReference type="STRING" id="580166.AUP43_06550"/>
<dbReference type="GO" id="GO:0004069">
    <property type="term" value="F:L-aspartate:2-oxoglutarate aminotransferase activity"/>
    <property type="evidence" value="ECO:0007669"/>
    <property type="project" value="UniProtKB-EC"/>
</dbReference>
<dbReference type="CDD" id="cd00609">
    <property type="entry name" value="AAT_like"/>
    <property type="match status" value="1"/>
</dbReference>
<dbReference type="Gene3D" id="3.90.1150.10">
    <property type="entry name" value="Aspartate Aminotransferase, domain 1"/>
    <property type="match status" value="1"/>
</dbReference>
<dbReference type="InterPro" id="IPR015424">
    <property type="entry name" value="PyrdxlP-dep_Trfase"/>
</dbReference>
<evidence type="ECO:0000259" key="8">
    <source>
        <dbReference type="Pfam" id="PF00155"/>
    </source>
</evidence>
<keyword evidence="4 7" id="KW-0808">Transferase</keyword>
<evidence type="ECO:0000313" key="9">
    <source>
        <dbReference type="EMBL" id="KZD10025.1"/>
    </source>
</evidence>
<dbReference type="InterPro" id="IPR015421">
    <property type="entry name" value="PyrdxlP-dep_Trfase_major"/>
</dbReference>
<evidence type="ECO:0000313" key="10">
    <source>
        <dbReference type="Proteomes" id="UP000076400"/>
    </source>
</evidence>
<evidence type="ECO:0000256" key="1">
    <source>
        <dbReference type="ARBA" id="ARBA00001933"/>
    </source>
</evidence>
<evidence type="ECO:0000256" key="5">
    <source>
        <dbReference type="ARBA" id="ARBA00022898"/>
    </source>
</evidence>
<dbReference type="EMBL" id="LPXN01000093">
    <property type="protein sequence ID" value="KZD10025.1"/>
    <property type="molecule type" value="Genomic_DNA"/>
</dbReference>
<feature type="domain" description="Aminotransferase class I/classII large" evidence="8">
    <location>
        <begin position="40"/>
        <end position="384"/>
    </location>
</feature>
<dbReference type="InterPro" id="IPR015422">
    <property type="entry name" value="PyrdxlP-dep_Trfase_small"/>
</dbReference>
<protein>
    <recommendedName>
        <fullName evidence="7">Aminotransferase</fullName>
        <ecNumber evidence="7">2.6.1.-</ecNumber>
    </recommendedName>
</protein>
<keyword evidence="10" id="KW-1185">Reference proteome</keyword>
<keyword evidence="3 7" id="KW-0032">Aminotransferase</keyword>
<comment type="caution">
    <text evidence="9">The sequence shown here is derived from an EMBL/GenBank/DDBJ whole genome shotgun (WGS) entry which is preliminary data.</text>
</comment>
<proteinExistence type="inferred from homology"/>
<dbReference type="InterPro" id="IPR004838">
    <property type="entry name" value="NHTrfase_class1_PyrdxlP-BS"/>
</dbReference>
<dbReference type="PROSITE" id="PS00105">
    <property type="entry name" value="AA_TRANSFER_CLASS_1"/>
    <property type="match status" value="1"/>
</dbReference>
<dbReference type="RefSeq" id="WP_067554080.1">
    <property type="nucleotide sequence ID" value="NZ_LPXN01000093.1"/>
</dbReference>
<dbReference type="PANTHER" id="PTHR46383">
    <property type="entry name" value="ASPARTATE AMINOTRANSFERASE"/>
    <property type="match status" value="1"/>
</dbReference>
<comment type="similarity">
    <text evidence="2 7">Belongs to the class-I pyridoxal-phosphate-dependent aminotransferase family.</text>
</comment>
<dbReference type="Pfam" id="PF00155">
    <property type="entry name" value="Aminotran_1_2"/>
    <property type="match status" value="1"/>
</dbReference>
<evidence type="ECO:0000256" key="6">
    <source>
        <dbReference type="ARBA" id="ARBA00049185"/>
    </source>
</evidence>
<accession>A0A154W964</accession>
<evidence type="ECO:0000256" key="3">
    <source>
        <dbReference type="ARBA" id="ARBA00022576"/>
    </source>
</evidence>
<evidence type="ECO:0000256" key="2">
    <source>
        <dbReference type="ARBA" id="ARBA00007441"/>
    </source>
</evidence>
<organism evidence="9 10">
    <name type="scientific">Oceanibaculum pacificum</name>
    <dbReference type="NCBI Taxonomy" id="580166"/>
    <lineage>
        <taxon>Bacteria</taxon>
        <taxon>Pseudomonadati</taxon>
        <taxon>Pseudomonadota</taxon>
        <taxon>Alphaproteobacteria</taxon>
        <taxon>Rhodospirillales</taxon>
        <taxon>Oceanibaculaceae</taxon>
        <taxon>Oceanibaculum</taxon>
    </lineage>
</organism>
<comment type="catalytic activity">
    <reaction evidence="6">
        <text>L-aspartate + 2-oxoglutarate = oxaloacetate + L-glutamate</text>
        <dbReference type="Rhea" id="RHEA:21824"/>
        <dbReference type="ChEBI" id="CHEBI:16452"/>
        <dbReference type="ChEBI" id="CHEBI:16810"/>
        <dbReference type="ChEBI" id="CHEBI:29985"/>
        <dbReference type="ChEBI" id="CHEBI:29991"/>
        <dbReference type="EC" id="2.6.1.1"/>
    </reaction>
</comment>
<dbReference type="NCBIfam" id="NF004770">
    <property type="entry name" value="PRK06108.1"/>
    <property type="match status" value="1"/>
</dbReference>
<dbReference type="InterPro" id="IPR050596">
    <property type="entry name" value="AspAT/PAT-like"/>
</dbReference>
<dbReference type="EC" id="2.6.1.-" evidence="7"/>
<dbReference type="SUPFAM" id="SSF53383">
    <property type="entry name" value="PLP-dependent transferases"/>
    <property type="match status" value="1"/>
</dbReference>
<sequence>MQHSDSLPVIRPDIVRLADSRIREVAHFGMKLGGVTPLWFGEPDLPTPDFICEAAAEALKAGHVFYTESAGVPGLRQALADYLTPLNGRPIHADRIVVTASGMNAIQIVMQSLVDYGTNVVTTSPLWPNCGETVRIMGGEVRPVELTMGNDGWQLDIEKLMAACDGNTRALFVNSPNNPTGWVMPSEQQKQLLDFAREKGIWIVADEVYDRMVYEGNRAPSFLEVAGDEDPVLVINSFSKSWSMTGWRMGWITAPLGIIPTLLKMNEFNTASAATFAQHAGIVAVRQGEGFIAQSVARYREGRDIVYDRLSQHPRIRMVQPKGAFYHFFAVDGMDDSMAFAKRLVAEQRVGLAPGSAFGPGGEGHLRLCFASSPATLHSCLDRIEALLG</sequence>
<evidence type="ECO:0000256" key="7">
    <source>
        <dbReference type="RuleBase" id="RU000481"/>
    </source>
</evidence>
<dbReference type="GO" id="GO:0006520">
    <property type="term" value="P:amino acid metabolic process"/>
    <property type="evidence" value="ECO:0007669"/>
    <property type="project" value="InterPro"/>
</dbReference>
<dbReference type="Proteomes" id="UP000076400">
    <property type="component" value="Unassembled WGS sequence"/>
</dbReference>
<dbReference type="AlphaFoldDB" id="A0A154W964"/>